<dbReference type="EMBL" id="UYSG01000040">
    <property type="protein sequence ID" value="VDL14807.1"/>
    <property type="molecule type" value="Genomic_DNA"/>
</dbReference>
<sequence>MAEIPTGSNLLINKDSEHWLCVDRLIDESLNERPVNKCLIEDVGNQHMPEDFDTASENNWEFIGEDLKIDIPDEHTKRLASLFPGVKEVSHAASVYGGECTMCGSQLTPDDATLDFYDGNFYCSNCHQEQEAVIPRDVIECWDFTLKPVSFASKKFLDSVAPCPLLNIALINPSLFSYVSEMASLRRLRRTLSILWSLISRCSKETSQDMVTFLKHRSYMLDSVANIDKYSVQDLLDVPNGILEEVIQTVIDKFAATHVNSCAGCLKWVSFCDICRDQYRPIWPYAFTNFRRCATPGCRRAMHSDCLLKLKDESKFSTAELFRTIYIESNDSTAGTNSETQLSVEGVELLPHCTACRSNLHISKLTNLII</sequence>
<feature type="domain" description="Rubicon Homology" evidence="5">
    <location>
        <begin position="117"/>
        <end position="314"/>
    </location>
</feature>
<evidence type="ECO:0000313" key="6">
    <source>
        <dbReference type="EMBL" id="VDL14807.1"/>
    </source>
</evidence>
<dbReference type="OrthoDB" id="62364at2759"/>
<organism evidence="8">
    <name type="scientific">Hymenolepis diminuta</name>
    <name type="common">Rat tapeworm</name>
    <dbReference type="NCBI Taxonomy" id="6216"/>
    <lineage>
        <taxon>Eukaryota</taxon>
        <taxon>Metazoa</taxon>
        <taxon>Spiralia</taxon>
        <taxon>Lophotrochozoa</taxon>
        <taxon>Platyhelminthes</taxon>
        <taxon>Cestoda</taxon>
        <taxon>Eucestoda</taxon>
        <taxon>Cyclophyllidea</taxon>
        <taxon>Hymenolepididae</taxon>
        <taxon>Hymenolepis</taxon>
    </lineage>
</organism>
<evidence type="ECO:0000256" key="2">
    <source>
        <dbReference type="ARBA" id="ARBA00022737"/>
    </source>
</evidence>
<protein>
    <submittedName>
        <fullName evidence="8">DUF4206 domain-containing protein</fullName>
    </submittedName>
</protein>
<accession>A0A0R3S886</accession>
<dbReference type="PANTHER" id="PTHR12326:SF3">
    <property type="entry name" value="DIFFERENTIALLY EXPRESSED IN FDCP 8 HOMOLOG"/>
    <property type="match status" value="1"/>
</dbReference>
<dbReference type="Pfam" id="PF13901">
    <property type="entry name" value="RH_dom"/>
    <property type="match status" value="1"/>
</dbReference>
<dbReference type="GO" id="GO:0008270">
    <property type="term" value="F:zinc ion binding"/>
    <property type="evidence" value="ECO:0007669"/>
    <property type="project" value="UniProtKB-KW"/>
</dbReference>
<keyword evidence="2" id="KW-0677">Repeat</keyword>
<dbReference type="InterPro" id="IPR051366">
    <property type="entry name" value="DEF8"/>
</dbReference>
<evidence type="ECO:0000313" key="7">
    <source>
        <dbReference type="Proteomes" id="UP000274504"/>
    </source>
</evidence>
<dbReference type="InterPro" id="IPR025258">
    <property type="entry name" value="RH_dom"/>
</dbReference>
<reference evidence="8" key="1">
    <citation type="submission" date="2017-02" db="UniProtKB">
        <authorList>
            <consortium name="WormBaseParasite"/>
        </authorList>
    </citation>
    <scope>IDENTIFICATION</scope>
</reference>
<name>A0A0R3S886_HYMDI</name>
<evidence type="ECO:0000259" key="5">
    <source>
        <dbReference type="SMART" id="SM01175"/>
    </source>
</evidence>
<dbReference type="Proteomes" id="UP000274504">
    <property type="component" value="Unassembled WGS sequence"/>
</dbReference>
<reference evidence="6 7" key="2">
    <citation type="submission" date="2018-11" db="EMBL/GenBank/DDBJ databases">
        <authorList>
            <consortium name="Pathogen Informatics"/>
        </authorList>
    </citation>
    <scope>NUCLEOTIDE SEQUENCE [LARGE SCALE GENOMIC DNA]</scope>
</reference>
<keyword evidence="4" id="KW-0862">Zinc</keyword>
<keyword evidence="1" id="KW-0479">Metal-binding</keyword>
<dbReference type="AlphaFoldDB" id="A0A0R3S886"/>
<keyword evidence="3" id="KW-0863">Zinc-finger</keyword>
<dbReference type="SMART" id="SM01175">
    <property type="entry name" value="DUF4206"/>
    <property type="match status" value="1"/>
</dbReference>
<evidence type="ECO:0000256" key="4">
    <source>
        <dbReference type="ARBA" id="ARBA00022833"/>
    </source>
</evidence>
<evidence type="ECO:0000256" key="1">
    <source>
        <dbReference type="ARBA" id="ARBA00022723"/>
    </source>
</evidence>
<dbReference type="WBParaSite" id="HDID_0000033701-mRNA-1">
    <property type="protein sequence ID" value="HDID_0000033701-mRNA-1"/>
    <property type="gene ID" value="HDID_0000033701"/>
</dbReference>
<evidence type="ECO:0000256" key="3">
    <source>
        <dbReference type="ARBA" id="ARBA00022771"/>
    </source>
</evidence>
<evidence type="ECO:0000313" key="8">
    <source>
        <dbReference type="WBParaSite" id="HDID_0000033701-mRNA-1"/>
    </source>
</evidence>
<gene>
    <name evidence="6" type="ORF">HDID_LOCUS338</name>
</gene>
<dbReference type="PANTHER" id="PTHR12326">
    <property type="entry name" value="PLECKSTRIN HOMOLOGY DOMAIN CONTAINING PROTEIN"/>
    <property type="match status" value="1"/>
</dbReference>
<dbReference type="STRING" id="6216.A0A0R3S886"/>
<proteinExistence type="predicted"/>